<keyword evidence="1" id="KW-0479">Metal-binding</keyword>
<dbReference type="PANTHER" id="PTHR10634">
    <property type="entry name" value="AN1-TYPE ZINC FINGER PROTEIN"/>
    <property type="match status" value="1"/>
</dbReference>
<dbReference type="InterPro" id="IPR035896">
    <property type="entry name" value="AN1-like_Znf"/>
</dbReference>
<evidence type="ECO:0000259" key="7">
    <source>
        <dbReference type="PROSITE" id="PS51039"/>
    </source>
</evidence>
<evidence type="ECO:0000256" key="3">
    <source>
        <dbReference type="ARBA" id="ARBA00022833"/>
    </source>
</evidence>
<feature type="compositionally biased region" description="Basic and acidic residues" evidence="5">
    <location>
        <begin position="429"/>
        <end position="438"/>
    </location>
</feature>
<evidence type="ECO:0000256" key="1">
    <source>
        <dbReference type="ARBA" id="ARBA00022723"/>
    </source>
</evidence>
<sequence length="500" mass="52066">MERESNPMQPMCRSGCGFYGNPATDGLCSVCYKDSLRKKQQPPVSSTPVSVPSPQPSPTFSPAIAITNTAQPTVTSLQQPHNDVKESFQIVNMVVTIVTSPHKKTGRVVPPKSTPVADKSRSVSTLLSTDKRKGPMSVGIKRAAAGALTSLSGPMAAGPVSLGLVTGTDRNGIPQHIAASKAQATATRPAAPIPPARSYRRAGTSGAAASASARLAAKVPGAPVVGLDLHTGSSNVNQSPSVTKSSLSSRKLGGGKATDSSINGIAASNLDIYKNGAIVDVEPVETPEPPRVLRLNVVGKSSPATGKSALVTALRRKAKRTAEQEEKFAESVATKGSRTGKPKTKTIRKSGGSSAKTLLASSSHLVDSSAGLVGRKKPAATAATVSQKITEEAAAAAKVNSEAITSATGPNTSTQAAASANEEDDKDKEDDKDAKKKKNRCGECRKKVGLTGFQCRCGGLYCAVHRYSDKHNCTFDYREHGAQEIRRNNPVVVGEKIQKI</sequence>
<name>B4HKF3_DROSE</name>
<feature type="domain" description="AN1-type" evidence="7">
    <location>
        <begin position="435"/>
        <end position="481"/>
    </location>
</feature>
<feature type="compositionally biased region" description="Low complexity" evidence="5">
    <location>
        <begin position="41"/>
        <end position="50"/>
    </location>
</feature>
<feature type="compositionally biased region" description="Basic residues" evidence="5">
    <location>
        <begin position="338"/>
        <end position="348"/>
    </location>
</feature>
<evidence type="ECO:0000313" key="8">
    <source>
        <dbReference type="EMBL" id="EDW42903.1"/>
    </source>
</evidence>
<dbReference type="HOGENOM" id="CLU_584332_0_0_1"/>
<dbReference type="PROSITE" id="PS51036">
    <property type="entry name" value="ZF_A20"/>
    <property type="match status" value="1"/>
</dbReference>
<feature type="region of interest" description="Disordered" evidence="5">
    <location>
        <begin position="325"/>
        <end position="356"/>
    </location>
</feature>
<dbReference type="GO" id="GO:0005737">
    <property type="term" value="C:cytoplasm"/>
    <property type="evidence" value="ECO:0007669"/>
    <property type="project" value="EnsemblMetazoa"/>
</dbReference>
<protein>
    <submittedName>
        <fullName evidence="8">GM23796</fullName>
    </submittedName>
</protein>
<dbReference type="InterPro" id="IPR000058">
    <property type="entry name" value="Znf_AN1"/>
</dbReference>
<evidence type="ECO:0000256" key="2">
    <source>
        <dbReference type="ARBA" id="ARBA00022771"/>
    </source>
</evidence>
<evidence type="ECO:0000256" key="4">
    <source>
        <dbReference type="PROSITE-ProRule" id="PRU00449"/>
    </source>
</evidence>
<dbReference type="GO" id="GO:0046427">
    <property type="term" value="P:positive regulation of receptor signaling pathway via JAK-STAT"/>
    <property type="evidence" value="ECO:0007669"/>
    <property type="project" value="EnsemblMetazoa"/>
</dbReference>
<dbReference type="Proteomes" id="UP000001292">
    <property type="component" value="Unassembled WGS sequence"/>
</dbReference>
<dbReference type="GO" id="GO:0008270">
    <property type="term" value="F:zinc ion binding"/>
    <property type="evidence" value="ECO:0007669"/>
    <property type="project" value="UniProtKB-KW"/>
</dbReference>
<evidence type="ECO:0000259" key="6">
    <source>
        <dbReference type="PROSITE" id="PS51036"/>
    </source>
</evidence>
<feature type="region of interest" description="Disordered" evidence="5">
    <location>
        <begin position="401"/>
        <end position="438"/>
    </location>
</feature>
<dbReference type="SUPFAM" id="SSF118310">
    <property type="entry name" value="AN1-like Zinc finger"/>
    <property type="match status" value="1"/>
</dbReference>
<dbReference type="SUPFAM" id="SSF57716">
    <property type="entry name" value="Glucocorticoid receptor-like (DNA-binding domain)"/>
    <property type="match status" value="1"/>
</dbReference>
<organism evidence="9">
    <name type="scientific">Drosophila sechellia</name>
    <name type="common">Fruit fly</name>
    <dbReference type="NCBI Taxonomy" id="7238"/>
    <lineage>
        <taxon>Eukaryota</taxon>
        <taxon>Metazoa</taxon>
        <taxon>Ecdysozoa</taxon>
        <taxon>Arthropoda</taxon>
        <taxon>Hexapoda</taxon>
        <taxon>Insecta</taxon>
        <taxon>Pterygota</taxon>
        <taxon>Neoptera</taxon>
        <taxon>Endopterygota</taxon>
        <taxon>Diptera</taxon>
        <taxon>Brachycera</taxon>
        <taxon>Muscomorpha</taxon>
        <taxon>Ephydroidea</taxon>
        <taxon>Drosophilidae</taxon>
        <taxon>Drosophila</taxon>
        <taxon>Sophophora</taxon>
    </lineage>
</organism>
<dbReference type="AlphaFoldDB" id="B4HKF3"/>
<dbReference type="PhylomeDB" id="B4HKF3"/>
<feature type="region of interest" description="Disordered" evidence="5">
    <location>
        <begin position="179"/>
        <end position="200"/>
    </location>
</feature>
<dbReference type="InterPro" id="IPR050652">
    <property type="entry name" value="AN1_A20_ZnFinger"/>
</dbReference>
<keyword evidence="3" id="KW-0862">Zinc</keyword>
<evidence type="ECO:0000256" key="5">
    <source>
        <dbReference type="SAM" id="MobiDB-lite"/>
    </source>
</evidence>
<evidence type="ECO:0000313" key="9">
    <source>
        <dbReference type="Proteomes" id="UP000001292"/>
    </source>
</evidence>
<dbReference type="OMA" id="LLHFDAM"/>
<dbReference type="Pfam" id="PF01428">
    <property type="entry name" value="zf-AN1"/>
    <property type="match status" value="1"/>
</dbReference>
<dbReference type="SMART" id="SM00154">
    <property type="entry name" value="ZnF_AN1"/>
    <property type="match status" value="1"/>
</dbReference>
<accession>B4HKF3</accession>
<dbReference type="Gene3D" id="1.20.5.4770">
    <property type="match status" value="1"/>
</dbReference>
<feature type="domain" description="A20-type" evidence="6">
    <location>
        <begin position="6"/>
        <end position="40"/>
    </location>
</feature>
<dbReference type="STRING" id="7238.B4HKF3"/>
<dbReference type="PANTHER" id="PTHR10634:SF149">
    <property type="entry name" value="AN1-TYPE DOMAIN-CONTAINING PROTEIN-RELATED"/>
    <property type="match status" value="1"/>
</dbReference>
<feature type="region of interest" description="Disordered" evidence="5">
    <location>
        <begin position="104"/>
        <end position="134"/>
    </location>
</feature>
<feature type="compositionally biased region" description="Polar residues" evidence="5">
    <location>
        <begin position="402"/>
        <end position="418"/>
    </location>
</feature>
<dbReference type="EMBL" id="CH480815">
    <property type="protein sequence ID" value="EDW42903.1"/>
    <property type="molecule type" value="Genomic_DNA"/>
</dbReference>
<dbReference type="GO" id="GO:0071907">
    <property type="term" value="P:determination of digestive tract left/right asymmetry"/>
    <property type="evidence" value="ECO:0007669"/>
    <property type="project" value="EnsemblMetazoa"/>
</dbReference>
<proteinExistence type="predicted"/>
<dbReference type="Pfam" id="PF01754">
    <property type="entry name" value="zf-A20"/>
    <property type="match status" value="1"/>
</dbReference>
<feature type="compositionally biased region" description="Polar residues" evidence="5">
    <location>
        <begin position="231"/>
        <end position="243"/>
    </location>
</feature>
<dbReference type="PROSITE" id="PS51039">
    <property type="entry name" value="ZF_AN1"/>
    <property type="match status" value="1"/>
</dbReference>
<keyword evidence="2 4" id="KW-0863">Zinc-finger</keyword>
<dbReference type="FunFam" id="4.10.1110.10:FF:000001">
    <property type="entry name" value="Zinc finger AN1-type containing 6"/>
    <property type="match status" value="1"/>
</dbReference>
<feature type="region of interest" description="Disordered" evidence="5">
    <location>
        <begin position="39"/>
        <end position="60"/>
    </location>
</feature>
<keyword evidence="9" id="KW-1185">Reference proteome</keyword>
<dbReference type="Gene3D" id="4.10.1110.10">
    <property type="entry name" value="AN1-like Zinc finger"/>
    <property type="match status" value="1"/>
</dbReference>
<dbReference type="GO" id="GO:0003677">
    <property type="term" value="F:DNA binding"/>
    <property type="evidence" value="ECO:0007669"/>
    <property type="project" value="InterPro"/>
</dbReference>
<dbReference type="InterPro" id="IPR002653">
    <property type="entry name" value="Znf_A20"/>
</dbReference>
<reference evidence="8 9" key="1">
    <citation type="journal article" date="2007" name="Nature">
        <title>Evolution of genes and genomes on the Drosophila phylogeny.</title>
        <authorList>
            <consortium name="Drosophila 12 Genomes Consortium"/>
            <person name="Clark A.G."/>
            <person name="Eisen M.B."/>
            <person name="Smith D.R."/>
            <person name="Bergman C.M."/>
            <person name="Oliver B."/>
            <person name="Markow T.A."/>
            <person name="Kaufman T.C."/>
            <person name="Kellis M."/>
            <person name="Gelbart W."/>
            <person name="Iyer V.N."/>
            <person name="Pollard D.A."/>
            <person name="Sackton T.B."/>
            <person name="Larracuente A.M."/>
            <person name="Singh N.D."/>
            <person name="Abad J.P."/>
            <person name="Abt D.N."/>
            <person name="Adryan B."/>
            <person name="Aguade M."/>
            <person name="Akashi H."/>
            <person name="Anderson W.W."/>
            <person name="Aquadro C.F."/>
            <person name="Ardell D.H."/>
            <person name="Arguello R."/>
            <person name="Artieri C.G."/>
            <person name="Barbash D.A."/>
            <person name="Barker D."/>
            <person name="Barsanti P."/>
            <person name="Batterham P."/>
            <person name="Batzoglou S."/>
            <person name="Begun D."/>
            <person name="Bhutkar A."/>
            <person name="Blanco E."/>
            <person name="Bosak S.A."/>
            <person name="Bradley R.K."/>
            <person name="Brand A.D."/>
            <person name="Brent M.R."/>
            <person name="Brooks A.N."/>
            <person name="Brown R.H."/>
            <person name="Butlin R.K."/>
            <person name="Caggese C."/>
            <person name="Calvi B.R."/>
            <person name="Bernardo de Carvalho A."/>
            <person name="Caspi A."/>
            <person name="Castrezana S."/>
            <person name="Celniker S.E."/>
            <person name="Chang J.L."/>
            <person name="Chapple C."/>
            <person name="Chatterji S."/>
            <person name="Chinwalla A."/>
            <person name="Civetta A."/>
            <person name="Clifton S.W."/>
            <person name="Comeron J.M."/>
            <person name="Costello J.C."/>
            <person name="Coyne J.A."/>
            <person name="Daub J."/>
            <person name="David R.G."/>
            <person name="Delcher A.L."/>
            <person name="Delehaunty K."/>
            <person name="Do C.B."/>
            <person name="Ebling H."/>
            <person name="Edwards K."/>
            <person name="Eickbush T."/>
            <person name="Evans J.D."/>
            <person name="Filipski A."/>
            <person name="Findeiss S."/>
            <person name="Freyhult E."/>
            <person name="Fulton L."/>
            <person name="Fulton R."/>
            <person name="Garcia A.C."/>
            <person name="Gardiner A."/>
            <person name="Garfield D.A."/>
            <person name="Garvin B.E."/>
            <person name="Gibson G."/>
            <person name="Gilbert D."/>
            <person name="Gnerre S."/>
            <person name="Godfrey J."/>
            <person name="Good R."/>
            <person name="Gotea V."/>
            <person name="Gravely B."/>
            <person name="Greenberg A.J."/>
            <person name="Griffiths-Jones S."/>
            <person name="Gross S."/>
            <person name="Guigo R."/>
            <person name="Gustafson E.A."/>
            <person name="Haerty W."/>
            <person name="Hahn M.W."/>
            <person name="Halligan D.L."/>
            <person name="Halpern A.L."/>
            <person name="Halter G.M."/>
            <person name="Han M.V."/>
            <person name="Heger A."/>
            <person name="Hillier L."/>
            <person name="Hinrichs A.S."/>
            <person name="Holmes I."/>
            <person name="Hoskins R.A."/>
            <person name="Hubisz M.J."/>
            <person name="Hultmark D."/>
            <person name="Huntley M.A."/>
            <person name="Jaffe D.B."/>
            <person name="Jagadeeshan S."/>
            <person name="Jeck W.R."/>
            <person name="Johnson J."/>
            <person name="Jones C.D."/>
            <person name="Jordan W.C."/>
            <person name="Karpen G.H."/>
            <person name="Kataoka E."/>
            <person name="Keightley P.D."/>
            <person name="Kheradpour P."/>
            <person name="Kirkness E.F."/>
            <person name="Koerich L.B."/>
            <person name="Kristiansen K."/>
            <person name="Kudrna D."/>
            <person name="Kulathinal R.J."/>
            <person name="Kumar S."/>
            <person name="Kwok R."/>
            <person name="Lander E."/>
            <person name="Langley C.H."/>
            <person name="Lapoint R."/>
            <person name="Lazzaro B.P."/>
            <person name="Lee S.J."/>
            <person name="Levesque L."/>
            <person name="Li R."/>
            <person name="Lin C.F."/>
            <person name="Lin M.F."/>
            <person name="Lindblad-Toh K."/>
            <person name="Llopart A."/>
            <person name="Long M."/>
            <person name="Low L."/>
            <person name="Lozovsky E."/>
            <person name="Lu J."/>
            <person name="Luo M."/>
            <person name="Machado C.A."/>
            <person name="Makalowski W."/>
            <person name="Marzo M."/>
            <person name="Matsuda M."/>
            <person name="Matzkin L."/>
            <person name="McAllister B."/>
            <person name="McBride C.S."/>
            <person name="McKernan B."/>
            <person name="McKernan K."/>
            <person name="Mendez-Lago M."/>
            <person name="Minx P."/>
            <person name="Mollenhauer M.U."/>
            <person name="Montooth K."/>
            <person name="Mount S.M."/>
            <person name="Mu X."/>
            <person name="Myers E."/>
            <person name="Negre B."/>
            <person name="Newfeld S."/>
            <person name="Nielsen R."/>
            <person name="Noor M.A."/>
            <person name="O'Grady P."/>
            <person name="Pachter L."/>
            <person name="Papaceit M."/>
            <person name="Parisi M.J."/>
            <person name="Parisi M."/>
            <person name="Parts L."/>
            <person name="Pedersen J.S."/>
            <person name="Pesole G."/>
            <person name="Phillippy A.M."/>
            <person name="Ponting C.P."/>
            <person name="Pop M."/>
            <person name="Porcelli D."/>
            <person name="Powell J.R."/>
            <person name="Prohaska S."/>
            <person name="Pruitt K."/>
            <person name="Puig M."/>
            <person name="Quesneville H."/>
            <person name="Ram K.R."/>
            <person name="Rand D."/>
            <person name="Rasmussen M.D."/>
            <person name="Reed L.K."/>
            <person name="Reenan R."/>
            <person name="Reily A."/>
            <person name="Remington K.A."/>
            <person name="Rieger T.T."/>
            <person name="Ritchie M.G."/>
            <person name="Robin C."/>
            <person name="Rogers Y.H."/>
            <person name="Rohde C."/>
            <person name="Rozas J."/>
            <person name="Rubenfield M.J."/>
            <person name="Ruiz A."/>
            <person name="Russo S."/>
            <person name="Salzberg S.L."/>
            <person name="Sanchez-Gracia A."/>
            <person name="Saranga D.J."/>
            <person name="Sato H."/>
            <person name="Schaeffer S.W."/>
            <person name="Schatz M.C."/>
            <person name="Schlenke T."/>
            <person name="Schwartz R."/>
            <person name="Segarra C."/>
            <person name="Singh R.S."/>
            <person name="Sirot L."/>
            <person name="Sirota M."/>
            <person name="Sisneros N.B."/>
            <person name="Smith C.D."/>
            <person name="Smith T.F."/>
            <person name="Spieth J."/>
            <person name="Stage D.E."/>
            <person name="Stark A."/>
            <person name="Stephan W."/>
            <person name="Strausberg R.L."/>
            <person name="Strempel S."/>
            <person name="Sturgill D."/>
            <person name="Sutton G."/>
            <person name="Sutton G.G."/>
            <person name="Tao W."/>
            <person name="Teichmann S."/>
            <person name="Tobari Y.N."/>
            <person name="Tomimura Y."/>
            <person name="Tsolas J.M."/>
            <person name="Valente V.L."/>
            <person name="Venter E."/>
            <person name="Venter J.C."/>
            <person name="Vicario S."/>
            <person name="Vieira F.G."/>
            <person name="Vilella A.J."/>
            <person name="Villasante A."/>
            <person name="Walenz B."/>
            <person name="Wang J."/>
            <person name="Wasserman M."/>
            <person name="Watts T."/>
            <person name="Wilson D."/>
            <person name="Wilson R.K."/>
            <person name="Wing R.A."/>
            <person name="Wolfner M.F."/>
            <person name="Wong A."/>
            <person name="Wong G.K."/>
            <person name="Wu C.I."/>
            <person name="Wu G."/>
            <person name="Yamamoto D."/>
            <person name="Yang H.P."/>
            <person name="Yang S.P."/>
            <person name="Yorke J.A."/>
            <person name="Yoshida K."/>
            <person name="Zdobnov E."/>
            <person name="Zhang P."/>
            <person name="Zhang Y."/>
            <person name="Zimin A.V."/>
            <person name="Baldwin J."/>
            <person name="Abdouelleil A."/>
            <person name="Abdulkadir J."/>
            <person name="Abebe A."/>
            <person name="Abera B."/>
            <person name="Abreu J."/>
            <person name="Acer S.C."/>
            <person name="Aftuck L."/>
            <person name="Alexander A."/>
            <person name="An P."/>
            <person name="Anderson E."/>
            <person name="Anderson S."/>
            <person name="Arachi H."/>
            <person name="Azer M."/>
            <person name="Bachantsang P."/>
            <person name="Barry A."/>
            <person name="Bayul T."/>
            <person name="Berlin A."/>
            <person name="Bessette D."/>
            <person name="Bloom T."/>
            <person name="Blye J."/>
            <person name="Boguslavskiy L."/>
            <person name="Bonnet C."/>
            <person name="Boukhgalter B."/>
            <person name="Bourzgui I."/>
            <person name="Brown A."/>
            <person name="Cahill P."/>
            <person name="Channer S."/>
            <person name="Cheshatsang Y."/>
            <person name="Chuda L."/>
            <person name="Citroen M."/>
            <person name="Collymore A."/>
            <person name="Cooke P."/>
            <person name="Costello M."/>
            <person name="D'Aco K."/>
            <person name="Daza R."/>
            <person name="De Haan G."/>
            <person name="DeGray S."/>
            <person name="DeMaso C."/>
            <person name="Dhargay N."/>
            <person name="Dooley K."/>
            <person name="Dooley E."/>
            <person name="Doricent M."/>
            <person name="Dorje P."/>
            <person name="Dorjee K."/>
            <person name="Dupes A."/>
            <person name="Elong R."/>
            <person name="Falk J."/>
            <person name="Farina A."/>
            <person name="Faro S."/>
            <person name="Ferguson D."/>
            <person name="Fisher S."/>
            <person name="Foley C.D."/>
            <person name="Franke A."/>
            <person name="Friedrich D."/>
            <person name="Gadbois L."/>
            <person name="Gearin G."/>
            <person name="Gearin C.R."/>
            <person name="Giannoukos G."/>
            <person name="Goode T."/>
            <person name="Graham J."/>
            <person name="Grandbois E."/>
            <person name="Grewal S."/>
            <person name="Gyaltsen K."/>
            <person name="Hafez N."/>
            <person name="Hagos B."/>
            <person name="Hall J."/>
            <person name="Henson C."/>
            <person name="Hollinger A."/>
            <person name="Honan T."/>
            <person name="Huard M.D."/>
            <person name="Hughes L."/>
            <person name="Hurhula B."/>
            <person name="Husby M.E."/>
            <person name="Kamat A."/>
            <person name="Kanga B."/>
            <person name="Kashin S."/>
            <person name="Khazanovich D."/>
            <person name="Kisner P."/>
            <person name="Lance K."/>
            <person name="Lara M."/>
            <person name="Lee W."/>
            <person name="Lennon N."/>
            <person name="Letendre F."/>
            <person name="LeVine R."/>
            <person name="Lipovsky A."/>
            <person name="Liu X."/>
            <person name="Liu J."/>
            <person name="Liu S."/>
            <person name="Lokyitsang T."/>
            <person name="Lokyitsang Y."/>
            <person name="Lubonja R."/>
            <person name="Lui A."/>
            <person name="MacDonald P."/>
            <person name="Magnisalis V."/>
            <person name="Maru K."/>
            <person name="Matthews C."/>
            <person name="McCusker W."/>
            <person name="McDonough S."/>
            <person name="Mehta T."/>
            <person name="Meldrim J."/>
            <person name="Meneus L."/>
            <person name="Mihai O."/>
            <person name="Mihalev A."/>
            <person name="Mihova T."/>
            <person name="Mittelman R."/>
            <person name="Mlenga V."/>
            <person name="Montmayeur A."/>
            <person name="Mulrain L."/>
            <person name="Navidi A."/>
            <person name="Naylor J."/>
            <person name="Negash T."/>
            <person name="Nguyen T."/>
            <person name="Nguyen N."/>
            <person name="Nicol R."/>
            <person name="Norbu C."/>
            <person name="Norbu N."/>
            <person name="Novod N."/>
            <person name="O'Neill B."/>
            <person name="Osman S."/>
            <person name="Markiewicz E."/>
            <person name="Oyono O.L."/>
            <person name="Patti C."/>
            <person name="Phunkhang P."/>
            <person name="Pierre F."/>
            <person name="Priest M."/>
            <person name="Raghuraman S."/>
            <person name="Rege F."/>
            <person name="Reyes R."/>
            <person name="Rise C."/>
            <person name="Rogov P."/>
            <person name="Ross K."/>
            <person name="Ryan E."/>
            <person name="Settipalli S."/>
            <person name="Shea T."/>
            <person name="Sherpa N."/>
            <person name="Shi L."/>
            <person name="Shih D."/>
            <person name="Sparrow T."/>
            <person name="Spaulding J."/>
            <person name="Stalker J."/>
            <person name="Stange-Thomann N."/>
            <person name="Stavropoulos S."/>
            <person name="Stone C."/>
            <person name="Strader C."/>
            <person name="Tesfaye S."/>
            <person name="Thomson T."/>
            <person name="Thoulutsang Y."/>
            <person name="Thoulutsang D."/>
            <person name="Topham K."/>
            <person name="Topping I."/>
            <person name="Tsamla T."/>
            <person name="Vassiliev H."/>
            <person name="Vo A."/>
            <person name="Wangchuk T."/>
            <person name="Wangdi T."/>
            <person name="Weiand M."/>
            <person name="Wilkinson J."/>
            <person name="Wilson A."/>
            <person name="Yadav S."/>
            <person name="Young G."/>
            <person name="Yu Q."/>
            <person name="Zembek L."/>
            <person name="Zhong D."/>
            <person name="Zimmer A."/>
            <person name="Zwirko Z."/>
            <person name="Jaffe D.B."/>
            <person name="Alvarez P."/>
            <person name="Brockman W."/>
            <person name="Butler J."/>
            <person name="Chin C."/>
            <person name="Gnerre S."/>
            <person name="Grabherr M."/>
            <person name="Kleber M."/>
            <person name="Mauceli E."/>
            <person name="MacCallum I."/>
        </authorList>
    </citation>
    <scope>NUCLEOTIDE SEQUENCE [LARGE SCALE GENOMIC DNA]</scope>
    <source>
        <strain evidence="9">Rob3c / Tucson 14021-0248.25</strain>
    </source>
</reference>
<gene>
    <name evidence="8" type="primary">Dsec\GM23796</name>
    <name evidence="8" type="ORF">Dsec_GM23796</name>
</gene>
<dbReference type="SMART" id="SM00259">
    <property type="entry name" value="ZnF_A20"/>
    <property type="match status" value="1"/>
</dbReference>
<feature type="region of interest" description="Disordered" evidence="5">
    <location>
        <begin position="230"/>
        <end position="258"/>
    </location>
</feature>
<feature type="compositionally biased region" description="Low complexity" evidence="5">
    <location>
        <begin position="179"/>
        <end position="190"/>
    </location>
</feature>